<dbReference type="GO" id="GO:0047617">
    <property type="term" value="F:fatty acyl-CoA hydrolase activity"/>
    <property type="evidence" value="ECO:0007669"/>
    <property type="project" value="InterPro"/>
</dbReference>
<accession>A0A382ZJ15</accession>
<dbReference type="CDD" id="cd03443">
    <property type="entry name" value="PaaI_thioesterase"/>
    <property type="match status" value="1"/>
</dbReference>
<dbReference type="InterPro" id="IPR029069">
    <property type="entry name" value="HotDog_dom_sf"/>
</dbReference>
<evidence type="ECO:0000256" key="2">
    <source>
        <dbReference type="ARBA" id="ARBA00022801"/>
    </source>
</evidence>
<dbReference type="PANTHER" id="PTHR21660:SF1">
    <property type="entry name" value="ACYL-COENZYME A THIOESTERASE 13"/>
    <property type="match status" value="1"/>
</dbReference>
<reference evidence="4" key="1">
    <citation type="submission" date="2018-05" db="EMBL/GenBank/DDBJ databases">
        <authorList>
            <person name="Lanie J.A."/>
            <person name="Ng W.-L."/>
            <person name="Kazmierczak K.M."/>
            <person name="Andrzejewski T.M."/>
            <person name="Davidsen T.M."/>
            <person name="Wayne K.J."/>
            <person name="Tettelin H."/>
            <person name="Glass J.I."/>
            <person name="Rusch D."/>
            <person name="Podicherti R."/>
            <person name="Tsui H.-C.T."/>
            <person name="Winkler M.E."/>
        </authorList>
    </citation>
    <scope>NUCLEOTIDE SEQUENCE</scope>
</reference>
<feature type="non-terminal residue" evidence="4">
    <location>
        <position position="117"/>
    </location>
</feature>
<evidence type="ECO:0000313" key="4">
    <source>
        <dbReference type="EMBL" id="SVD95065.1"/>
    </source>
</evidence>
<comment type="similarity">
    <text evidence="1">Belongs to the thioesterase PaaI family.</text>
</comment>
<evidence type="ECO:0000256" key="1">
    <source>
        <dbReference type="ARBA" id="ARBA00008324"/>
    </source>
</evidence>
<dbReference type="InterPro" id="IPR003736">
    <property type="entry name" value="PAAI_dom"/>
</dbReference>
<dbReference type="InterPro" id="IPR006683">
    <property type="entry name" value="Thioestr_dom"/>
</dbReference>
<dbReference type="AlphaFoldDB" id="A0A382ZJ15"/>
<dbReference type="Gene3D" id="3.10.129.10">
    <property type="entry name" value="Hotdog Thioesterase"/>
    <property type="match status" value="1"/>
</dbReference>
<protein>
    <recommendedName>
        <fullName evidence="3">Thioesterase domain-containing protein</fullName>
    </recommendedName>
</protein>
<evidence type="ECO:0000259" key="3">
    <source>
        <dbReference type="Pfam" id="PF03061"/>
    </source>
</evidence>
<dbReference type="NCBIfam" id="TIGR00369">
    <property type="entry name" value="unchar_dom_1"/>
    <property type="match status" value="1"/>
</dbReference>
<proteinExistence type="inferred from homology"/>
<gene>
    <name evidence="4" type="ORF">METZ01_LOCUS447919</name>
</gene>
<sequence>MSEAMLDRVEMMQARMLDKGFGAILGPKLVDLDEGYCRMALPWREELSRGDDQVHGGVIAALIDKAGTTAAWAYADIPKGTKGATVSINVNFLEGAITDMMAVARTVRRGGSIVVVD</sequence>
<feature type="domain" description="Thioesterase" evidence="3">
    <location>
        <begin position="54"/>
        <end position="117"/>
    </location>
</feature>
<dbReference type="PANTHER" id="PTHR21660">
    <property type="entry name" value="THIOESTERASE SUPERFAMILY MEMBER-RELATED"/>
    <property type="match status" value="1"/>
</dbReference>
<dbReference type="EMBL" id="UINC01184035">
    <property type="protein sequence ID" value="SVD95065.1"/>
    <property type="molecule type" value="Genomic_DNA"/>
</dbReference>
<organism evidence="4">
    <name type="scientific">marine metagenome</name>
    <dbReference type="NCBI Taxonomy" id="408172"/>
    <lineage>
        <taxon>unclassified sequences</taxon>
        <taxon>metagenomes</taxon>
        <taxon>ecological metagenomes</taxon>
    </lineage>
</organism>
<keyword evidence="2" id="KW-0378">Hydrolase</keyword>
<dbReference type="Pfam" id="PF03061">
    <property type="entry name" value="4HBT"/>
    <property type="match status" value="1"/>
</dbReference>
<dbReference type="SUPFAM" id="SSF54637">
    <property type="entry name" value="Thioesterase/thiol ester dehydrase-isomerase"/>
    <property type="match status" value="1"/>
</dbReference>
<dbReference type="InterPro" id="IPR039298">
    <property type="entry name" value="ACOT13"/>
</dbReference>
<name>A0A382ZJ15_9ZZZZ</name>